<sequence length="893" mass="99706">MGAVDSHAFANLFKAMSNPIFIGIAATFLFLLLSTMWRVAKVLWIASAIGVVSYAIARIYKALQPKFGGKKDTITMPSIDKNGHQVAVPVFHATGINGGAMVIGIVIALIAVILHFGIKQAGYSWGYVLRRVLDYVISPVSGRAKDKQYTHPPVVIGTGIGEAEPGLPGANAKAGKKIHIQSADRFLNMGIIGPIGSGKTFMTMKPQIYQDIEGISQGVMGNIVWISPQPEPSVESYAEKLGLTVRRIHIIDGQMNGKGTNIRFNPLSGSNIDDIVNNVNVVLNEQSGTGSKGDPFFETMAAQATTDSLQLYKYLHGIDATTGERQEIDFIGWYDDYLVKMDELFYESQRVIAVSRGLQSPDPRVKEIAANIWPQITEHEKVMLIRAANSIINEFGGNVEGKSAESYKNIIRGLRGKVRVLISSQFVQELLGKQMDKTADRPNFDFESWIDPVEWMKQPDETMEGFKKNAPARKKGELLSVITGQTETGKLVGRMVLVFLQQGVLNRPGKDNDKPGVYTYVDEYPSYATKSINEIRTQGRKHCHSMVAAMQSRAQLEAVAQGYLETFEGSCRHWVYLSNLGADDAKSVAELAGEVKREKITRQDKQIRFGGLGKDDGRPISSKTRQEELVPRFSQNFIRYDLKEDEVIYVGVENRKGQNPLRMRIVQPKENQKLIKLVNSPQQPTKVKPTKPKKTRKTEVYPSREQLARAMKPILTFRGNTLYWYHWGVSVKRDGDPRPIDDFMEKEAIVVEPLRLLEPSWDDIMPKSAKIRETMNKAPKPNKTSDESGDAETKQNEPEEVIVSETSSNDTEFSNKQVKAKTTESNAKPDSISRKKINLLSKNQPQPQPKEQASPQCPSCRGKMARRRNGKGEYWGCVSDQCRGRRDIEQDPA</sequence>
<feature type="transmembrane region" description="Helical" evidence="2">
    <location>
        <begin position="43"/>
        <end position="60"/>
    </location>
</feature>
<evidence type="ECO:0000256" key="1">
    <source>
        <dbReference type="SAM" id="MobiDB-lite"/>
    </source>
</evidence>
<accession>A0ABW4JKP8</accession>
<dbReference type="EMBL" id="JBHUCX010000043">
    <property type="protein sequence ID" value="MFD1676055.1"/>
    <property type="molecule type" value="Genomic_DNA"/>
</dbReference>
<dbReference type="GO" id="GO:0003677">
    <property type="term" value="F:DNA binding"/>
    <property type="evidence" value="ECO:0007669"/>
    <property type="project" value="UniProtKB-KW"/>
</dbReference>
<evidence type="ECO:0000256" key="2">
    <source>
        <dbReference type="SAM" id="Phobius"/>
    </source>
</evidence>
<comment type="caution">
    <text evidence="4">The sequence shown here is derived from an EMBL/GenBank/DDBJ whole genome shotgun (WGS) entry which is preliminary data.</text>
</comment>
<evidence type="ECO:0000259" key="3">
    <source>
        <dbReference type="Pfam" id="PF10412"/>
    </source>
</evidence>
<dbReference type="Proteomes" id="UP001597079">
    <property type="component" value="Unassembled WGS sequence"/>
</dbReference>
<keyword evidence="2" id="KW-0472">Membrane</keyword>
<feature type="transmembrane region" description="Helical" evidence="2">
    <location>
        <begin position="99"/>
        <end position="118"/>
    </location>
</feature>
<keyword evidence="4" id="KW-0238">DNA-binding</keyword>
<dbReference type="Pfam" id="PF10412">
    <property type="entry name" value="TrwB_AAD_bind"/>
    <property type="match status" value="1"/>
</dbReference>
<name>A0ABW4JKP8_9BACL</name>
<feature type="compositionally biased region" description="Polar residues" evidence="1">
    <location>
        <begin position="804"/>
        <end position="817"/>
    </location>
</feature>
<organism evidence="4 5">
    <name type="scientific">Alicyclobacillus fodiniaquatilis</name>
    <dbReference type="NCBI Taxonomy" id="1661150"/>
    <lineage>
        <taxon>Bacteria</taxon>
        <taxon>Bacillati</taxon>
        <taxon>Bacillota</taxon>
        <taxon>Bacilli</taxon>
        <taxon>Bacillales</taxon>
        <taxon>Alicyclobacillaceae</taxon>
        <taxon>Alicyclobacillus</taxon>
    </lineage>
</organism>
<feature type="compositionally biased region" description="Basic and acidic residues" evidence="1">
    <location>
        <begin position="783"/>
        <end position="797"/>
    </location>
</feature>
<proteinExistence type="predicted"/>
<evidence type="ECO:0000313" key="4">
    <source>
        <dbReference type="EMBL" id="MFD1676055.1"/>
    </source>
</evidence>
<dbReference type="InterPro" id="IPR027417">
    <property type="entry name" value="P-loop_NTPase"/>
</dbReference>
<dbReference type="InterPro" id="IPR019476">
    <property type="entry name" value="T4SS_TraD_DNA-bd"/>
</dbReference>
<protein>
    <submittedName>
        <fullName evidence="4">Type IV secretion system DNA-binding domain-containing protein</fullName>
    </submittedName>
</protein>
<keyword evidence="5" id="KW-1185">Reference proteome</keyword>
<feature type="compositionally biased region" description="Polar residues" evidence="1">
    <location>
        <begin position="840"/>
        <end position="857"/>
    </location>
</feature>
<gene>
    <name evidence="4" type="ORF">ACFSB2_15230</name>
</gene>
<feature type="domain" description="Type IV secretion system coupling protein TraD DNA-binding" evidence="3">
    <location>
        <begin position="365"/>
        <end position="630"/>
    </location>
</feature>
<reference evidence="5" key="1">
    <citation type="journal article" date="2019" name="Int. J. Syst. Evol. Microbiol.">
        <title>The Global Catalogue of Microorganisms (GCM) 10K type strain sequencing project: providing services to taxonomists for standard genome sequencing and annotation.</title>
        <authorList>
            <consortium name="The Broad Institute Genomics Platform"/>
            <consortium name="The Broad Institute Genome Sequencing Center for Infectious Disease"/>
            <person name="Wu L."/>
            <person name="Ma J."/>
        </authorList>
    </citation>
    <scope>NUCLEOTIDE SEQUENCE [LARGE SCALE GENOMIC DNA]</scope>
    <source>
        <strain evidence="5">CGMCC 1.12286</strain>
    </source>
</reference>
<feature type="transmembrane region" description="Helical" evidence="2">
    <location>
        <begin position="20"/>
        <end position="37"/>
    </location>
</feature>
<feature type="region of interest" description="Disordered" evidence="1">
    <location>
        <begin position="773"/>
        <end position="878"/>
    </location>
</feature>
<dbReference type="Gene3D" id="3.40.50.300">
    <property type="entry name" value="P-loop containing nucleotide triphosphate hydrolases"/>
    <property type="match status" value="1"/>
</dbReference>
<dbReference type="SUPFAM" id="SSF52540">
    <property type="entry name" value="P-loop containing nucleoside triphosphate hydrolases"/>
    <property type="match status" value="1"/>
</dbReference>
<keyword evidence="2" id="KW-1133">Transmembrane helix</keyword>
<keyword evidence="2" id="KW-0812">Transmembrane</keyword>
<evidence type="ECO:0000313" key="5">
    <source>
        <dbReference type="Proteomes" id="UP001597079"/>
    </source>
</evidence>
<dbReference type="RefSeq" id="WP_377943948.1">
    <property type="nucleotide sequence ID" value="NZ_JBHUCX010000043.1"/>
</dbReference>